<dbReference type="Proteomes" id="UP001227192">
    <property type="component" value="Unassembled WGS sequence"/>
</dbReference>
<reference evidence="2" key="1">
    <citation type="submission" date="2015-06" db="EMBL/GenBank/DDBJ databases">
        <authorList>
            <person name="Nguyen H."/>
        </authorList>
    </citation>
    <scope>NUCLEOTIDE SEQUENCE</scope>
    <source>
        <strain evidence="2">DAOM 180753</strain>
    </source>
</reference>
<gene>
    <name evidence="2" type="ORF">VN97_g2513</name>
</gene>
<organism evidence="2 3">
    <name type="scientific">Penicillium thymicola</name>
    <dbReference type="NCBI Taxonomy" id="293382"/>
    <lineage>
        <taxon>Eukaryota</taxon>
        <taxon>Fungi</taxon>
        <taxon>Dikarya</taxon>
        <taxon>Ascomycota</taxon>
        <taxon>Pezizomycotina</taxon>
        <taxon>Eurotiomycetes</taxon>
        <taxon>Eurotiomycetidae</taxon>
        <taxon>Eurotiales</taxon>
        <taxon>Aspergillaceae</taxon>
        <taxon>Penicillium</taxon>
    </lineage>
</organism>
<evidence type="ECO:0000313" key="2">
    <source>
        <dbReference type="EMBL" id="KAJ9490733.1"/>
    </source>
</evidence>
<dbReference type="PANTHER" id="PTHR42678">
    <property type="entry name" value="AMIDASE"/>
    <property type="match status" value="1"/>
</dbReference>
<dbReference type="InterPro" id="IPR023631">
    <property type="entry name" value="Amidase_dom"/>
</dbReference>
<dbReference type="PANTHER" id="PTHR42678:SF34">
    <property type="entry name" value="OS04G0183300 PROTEIN"/>
    <property type="match status" value="1"/>
</dbReference>
<evidence type="ECO:0000313" key="3">
    <source>
        <dbReference type="Proteomes" id="UP001227192"/>
    </source>
</evidence>
<dbReference type="InterPro" id="IPR036928">
    <property type="entry name" value="AS_sf"/>
</dbReference>
<protein>
    <recommendedName>
        <fullName evidence="1">Amidase domain-containing protein</fullName>
    </recommendedName>
</protein>
<dbReference type="SUPFAM" id="SSF75304">
    <property type="entry name" value="Amidase signature (AS) enzymes"/>
    <property type="match status" value="1"/>
</dbReference>
<proteinExistence type="predicted"/>
<reference evidence="2" key="2">
    <citation type="journal article" date="2016" name="Fungal Biol.">
        <title>Ochratoxin A production by Penicillium thymicola.</title>
        <authorList>
            <person name="Nguyen H.D.T."/>
            <person name="McMullin D.R."/>
            <person name="Ponomareva E."/>
            <person name="Riley R."/>
            <person name="Pomraning K.R."/>
            <person name="Baker S.E."/>
            <person name="Seifert K.A."/>
        </authorList>
    </citation>
    <scope>NUCLEOTIDE SEQUENCE</scope>
    <source>
        <strain evidence="2">DAOM 180753</strain>
    </source>
</reference>
<dbReference type="Pfam" id="PF01425">
    <property type="entry name" value="Amidase"/>
    <property type="match status" value="1"/>
</dbReference>
<accession>A0AAI9TP34</accession>
<comment type="caution">
    <text evidence="2">The sequence shown here is derived from an EMBL/GenBank/DDBJ whole genome shotgun (WGS) entry which is preliminary data.</text>
</comment>
<keyword evidence="3" id="KW-1185">Reference proteome</keyword>
<name>A0AAI9TP34_PENTH</name>
<sequence length="488" mass="52840">MIVNVLTANAVDLQQLLEEKKTTSAHIVEDYLAQIHRYESTLHALISPAPRDQVLEIAKARDEERQKGQIRGPFHGIPIILKDSFVTASELGMSTTAGSYAFIGAKASKNGAITQPLIDAGMVILGKANMTEFAGMKMTMMMPGWSAHGGQTLSPYVGKIEDNEKILGHSAPGGSSTGSAVAVAAGFSPLAMATETIGSIVTPSTRAGLYALKPTIGAQDTTGLYTMTEFFDSPGPMAKSAADVRVLSEILLGRPFSSPKLGSWEGLSVGFLDPNIWTLSVDLCMQLEGTAEQMVHEYEETVSALRSGGCTLKYPIHCKDPSDLPTTILPIAYWDFRNLCIPRFIRSFHECSVTSIADIVEFNDKNSEKALPAPFVEQNDLRGAMAATEEKEQIDELKQSLRKAARAILDDLFDKEEINILAAPGDSPLCVHASAAGYPVATVPIGQLRYNGRPFGLCLVARADEEETLLRFMTVYEKIAKPRPVPEF</sequence>
<evidence type="ECO:0000259" key="1">
    <source>
        <dbReference type="Pfam" id="PF01425"/>
    </source>
</evidence>
<dbReference type="AlphaFoldDB" id="A0AAI9TP34"/>
<feature type="domain" description="Amidase" evidence="1">
    <location>
        <begin position="27"/>
        <end position="469"/>
    </location>
</feature>
<dbReference type="EMBL" id="LACB01000049">
    <property type="protein sequence ID" value="KAJ9490733.1"/>
    <property type="molecule type" value="Genomic_DNA"/>
</dbReference>
<dbReference type="Gene3D" id="3.90.1300.10">
    <property type="entry name" value="Amidase signature (AS) domain"/>
    <property type="match status" value="1"/>
</dbReference>